<evidence type="ECO:0000313" key="3">
    <source>
        <dbReference type="Proteomes" id="UP001498398"/>
    </source>
</evidence>
<feature type="compositionally biased region" description="Basic and acidic residues" evidence="1">
    <location>
        <begin position="269"/>
        <end position="279"/>
    </location>
</feature>
<name>A0ABR1JV03_9AGAR</name>
<feature type="compositionally biased region" description="Acidic residues" evidence="1">
    <location>
        <begin position="78"/>
        <end position="92"/>
    </location>
</feature>
<comment type="caution">
    <text evidence="2">The sequence shown here is derived from an EMBL/GenBank/DDBJ whole genome shotgun (WGS) entry which is preliminary data.</text>
</comment>
<organism evidence="2 3">
    <name type="scientific">Marasmiellus scandens</name>
    <dbReference type="NCBI Taxonomy" id="2682957"/>
    <lineage>
        <taxon>Eukaryota</taxon>
        <taxon>Fungi</taxon>
        <taxon>Dikarya</taxon>
        <taxon>Basidiomycota</taxon>
        <taxon>Agaricomycotina</taxon>
        <taxon>Agaricomycetes</taxon>
        <taxon>Agaricomycetidae</taxon>
        <taxon>Agaricales</taxon>
        <taxon>Marasmiineae</taxon>
        <taxon>Omphalotaceae</taxon>
        <taxon>Marasmiellus</taxon>
    </lineage>
</organism>
<feature type="compositionally biased region" description="Low complexity" evidence="1">
    <location>
        <begin position="1"/>
        <end position="10"/>
    </location>
</feature>
<evidence type="ECO:0008006" key="4">
    <source>
        <dbReference type="Google" id="ProtNLM"/>
    </source>
</evidence>
<proteinExistence type="predicted"/>
<feature type="compositionally biased region" description="Low complexity" evidence="1">
    <location>
        <begin position="255"/>
        <end position="267"/>
    </location>
</feature>
<feature type="region of interest" description="Disordered" evidence="1">
    <location>
        <begin position="1"/>
        <end position="242"/>
    </location>
</feature>
<reference evidence="2 3" key="1">
    <citation type="submission" date="2024-01" db="EMBL/GenBank/DDBJ databases">
        <title>A draft genome for the cacao thread blight pathogen Marasmiellus scandens.</title>
        <authorList>
            <person name="Baruah I.K."/>
            <person name="Leung J."/>
            <person name="Bukari Y."/>
            <person name="Amoako-Attah I."/>
            <person name="Meinhardt L.W."/>
            <person name="Bailey B.A."/>
            <person name="Cohen S.P."/>
        </authorList>
    </citation>
    <scope>NUCLEOTIDE SEQUENCE [LARGE SCALE GENOMIC DNA]</scope>
    <source>
        <strain evidence="2 3">GH-19</strain>
    </source>
</reference>
<gene>
    <name evidence="2" type="ORF">VKT23_004217</name>
</gene>
<dbReference type="Proteomes" id="UP001498398">
    <property type="component" value="Unassembled WGS sequence"/>
</dbReference>
<feature type="region of interest" description="Disordered" evidence="1">
    <location>
        <begin position="255"/>
        <end position="279"/>
    </location>
</feature>
<feature type="compositionally biased region" description="Basic residues" evidence="1">
    <location>
        <begin position="11"/>
        <end position="21"/>
    </location>
</feature>
<accession>A0ABR1JV03</accession>
<feature type="compositionally biased region" description="Basic residues" evidence="1">
    <location>
        <begin position="58"/>
        <end position="72"/>
    </location>
</feature>
<feature type="compositionally biased region" description="Basic residues" evidence="1">
    <location>
        <begin position="115"/>
        <end position="134"/>
    </location>
</feature>
<feature type="compositionally biased region" description="Low complexity" evidence="1">
    <location>
        <begin position="192"/>
        <end position="226"/>
    </location>
</feature>
<sequence>MEEQDSAPSSSRRKSLKRPKHVMSEDEDVDVSPPKRVKTVEDNLLNFDDEDDSPTTSRQRKPSKKAGSRSKKAVASDPESEDDYALEDETIAEDLGTLQDDDDDDDFVEEEQRKSTKGKGVAKGKGAKGGKGSKTKGEAEPKEIMFKDERQGSSLKRDPVVVDDNAPNSTKEKEPSPPPKKKKLPPIKKNKPSGSSAGSAASTTPKPTISTAKASGSISSAADGISLTPSTPVARVPAASTDFDLRDKNVYAMLLGGSSGSSSSSGLKRVKEEQRRKELNKLRDEARAKRAQEAKNSFDLQAHVDKILHFEERLRRANSAVLYPNILGGKMKEVWELERRRRETEATKREFDASHEEGEMLA</sequence>
<evidence type="ECO:0000313" key="2">
    <source>
        <dbReference type="EMBL" id="KAK7467158.1"/>
    </source>
</evidence>
<feature type="compositionally biased region" description="Basic residues" evidence="1">
    <location>
        <begin position="179"/>
        <end position="191"/>
    </location>
</feature>
<dbReference type="EMBL" id="JBANRG010000004">
    <property type="protein sequence ID" value="KAK7467158.1"/>
    <property type="molecule type" value="Genomic_DNA"/>
</dbReference>
<feature type="compositionally biased region" description="Basic and acidic residues" evidence="1">
    <location>
        <begin position="135"/>
        <end position="160"/>
    </location>
</feature>
<feature type="compositionally biased region" description="Acidic residues" evidence="1">
    <location>
        <begin position="99"/>
        <end position="109"/>
    </location>
</feature>
<evidence type="ECO:0000256" key="1">
    <source>
        <dbReference type="SAM" id="MobiDB-lite"/>
    </source>
</evidence>
<protein>
    <recommendedName>
        <fullName evidence="4">INO80 complex subunit B-like conserved region domain-containing protein</fullName>
    </recommendedName>
</protein>
<feature type="region of interest" description="Disordered" evidence="1">
    <location>
        <begin position="342"/>
        <end position="362"/>
    </location>
</feature>
<keyword evidence="3" id="KW-1185">Reference proteome</keyword>